<dbReference type="STRING" id="142842.SAMN02745118_02481"/>
<evidence type="ECO:0000313" key="3">
    <source>
        <dbReference type="EMBL" id="SKA00266.1"/>
    </source>
</evidence>
<gene>
    <name evidence="3" type="ORF">SAMN02745118_02481</name>
</gene>
<evidence type="ECO:0000256" key="1">
    <source>
        <dbReference type="SAM" id="MobiDB-lite"/>
    </source>
</evidence>
<sequence>MNKIFILLASTSLLGFIVGMIKPKLVIWWGNNQTRNNVAKIYGITLIVFLILTGITMPKDRVVQTSQERTQSDKIATNPTDQESLSMSSKNNKTPNFKENNESPTVNISNYVLKLIKESIEEPNKYLLDHNYSNNILTIKLITSANKNLTVDTIRKRILINSQEIFIKHFNNNTNISKLKLIWCLNFISTKDNEKNEVLLIQMNKNSFEKINWNESSIDDIIKSANQYWIAPALK</sequence>
<dbReference type="Proteomes" id="UP000190625">
    <property type="component" value="Unassembled WGS sequence"/>
</dbReference>
<keyword evidence="4" id="KW-1185">Reference proteome</keyword>
<dbReference type="OrthoDB" id="1650483at2"/>
<protein>
    <submittedName>
        <fullName evidence="3">Uncharacterized protein</fullName>
    </submittedName>
</protein>
<evidence type="ECO:0000313" key="4">
    <source>
        <dbReference type="Proteomes" id="UP000190625"/>
    </source>
</evidence>
<keyword evidence="2" id="KW-0472">Membrane</keyword>
<accession>A0A1T4Q9E8</accession>
<name>A0A1T4Q9E8_9FIRM</name>
<keyword evidence="2" id="KW-1133">Transmembrane helix</keyword>
<evidence type="ECO:0000256" key="2">
    <source>
        <dbReference type="SAM" id="Phobius"/>
    </source>
</evidence>
<dbReference type="RefSeq" id="WP_078810909.1">
    <property type="nucleotide sequence ID" value="NZ_FUWM01000025.1"/>
</dbReference>
<feature type="transmembrane region" description="Helical" evidence="2">
    <location>
        <begin position="39"/>
        <end position="57"/>
    </location>
</feature>
<keyword evidence="2" id="KW-0812">Transmembrane</keyword>
<organism evidence="3 4">
    <name type="scientific">Selenihalanaerobacter shriftii</name>
    <dbReference type="NCBI Taxonomy" id="142842"/>
    <lineage>
        <taxon>Bacteria</taxon>
        <taxon>Bacillati</taxon>
        <taxon>Bacillota</taxon>
        <taxon>Clostridia</taxon>
        <taxon>Halanaerobiales</taxon>
        <taxon>Halobacteroidaceae</taxon>
        <taxon>Selenihalanaerobacter</taxon>
    </lineage>
</organism>
<dbReference type="EMBL" id="FUWM01000025">
    <property type="protein sequence ID" value="SKA00266.1"/>
    <property type="molecule type" value="Genomic_DNA"/>
</dbReference>
<feature type="region of interest" description="Disordered" evidence="1">
    <location>
        <begin position="63"/>
        <end position="102"/>
    </location>
</feature>
<proteinExistence type="predicted"/>
<reference evidence="4" key="1">
    <citation type="submission" date="2017-02" db="EMBL/GenBank/DDBJ databases">
        <authorList>
            <person name="Varghese N."/>
            <person name="Submissions S."/>
        </authorList>
    </citation>
    <scope>NUCLEOTIDE SEQUENCE [LARGE SCALE GENOMIC DNA]</scope>
    <source>
        <strain evidence="4">ATCC BAA-73</strain>
    </source>
</reference>
<dbReference type="AlphaFoldDB" id="A0A1T4Q9E8"/>